<evidence type="ECO:0000313" key="2">
    <source>
        <dbReference type="EMBL" id="PGH06088.1"/>
    </source>
</evidence>
<sequence>MKSTILISLIAALNFGLASASPSRADAEKICGDLGVMDTSNLPEGTDLSAVRLCANHPLGRKPNQHIQKRDCWYKEPVGCTDGWCWKTCGEGGSGKWCWTAAADGNGDWLKCNAASDCSAAAACGVGNCDACGCDCRDK</sequence>
<comment type="caution">
    <text evidence="2">The sequence shown here is derived from an EMBL/GenBank/DDBJ whole genome shotgun (WGS) entry which is preliminary data.</text>
</comment>
<feature type="chain" id="PRO_5012676775" description="IDI-2" evidence="1">
    <location>
        <begin position="21"/>
        <end position="139"/>
    </location>
</feature>
<accession>A0A2B7XBS1</accession>
<evidence type="ECO:0000256" key="1">
    <source>
        <dbReference type="SAM" id="SignalP"/>
    </source>
</evidence>
<feature type="signal peptide" evidence="1">
    <location>
        <begin position="1"/>
        <end position="20"/>
    </location>
</feature>
<organism evidence="2 3">
    <name type="scientific">Helicocarpus griseus UAMH5409</name>
    <dbReference type="NCBI Taxonomy" id="1447875"/>
    <lineage>
        <taxon>Eukaryota</taxon>
        <taxon>Fungi</taxon>
        <taxon>Dikarya</taxon>
        <taxon>Ascomycota</taxon>
        <taxon>Pezizomycotina</taxon>
        <taxon>Eurotiomycetes</taxon>
        <taxon>Eurotiomycetidae</taxon>
        <taxon>Onygenales</taxon>
        <taxon>Ajellomycetaceae</taxon>
        <taxon>Helicocarpus</taxon>
    </lineage>
</organism>
<keyword evidence="3" id="KW-1185">Reference proteome</keyword>
<dbReference type="OrthoDB" id="4498054at2759"/>
<keyword evidence="1" id="KW-0732">Signal</keyword>
<name>A0A2B7XBS1_9EURO</name>
<evidence type="ECO:0008006" key="4">
    <source>
        <dbReference type="Google" id="ProtNLM"/>
    </source>
</evidence>
<proteinExistence type="predicted"/>
<gene>
    <name evidence="2" type="ORF">AJ79_06622</name>
</gene>
<dbReference type="EMBL" id="PDNB01000120">
    <property type="protein sequence ID" value="PGH06088.1"/>
    <property type="molecule type" value="Genomic_DNA"/>
</dbReference>
<dbReference type="AlphaFoldDB" id="A0A2B7XBS1"/>
<reference evidence="2 3" key="1">
    <citation type="submission" date="2017-10" db="EMBL/GenBank/DDBJ databases">
        <title>Comparative genomics in systemic dimorphic fungi from Ajellomycetaceae.</title>
        <authorList>
            <person name="Munoz J.F."/>
            <person name="Mcewen J.G."/>
            <person name="Clay O.K."/>
            <person name="Cuomo C.A."/>
        </authorList>
    </citation>
    <scope>NUCLEOTIDE SEQUENCE [LARGE SCALE GENOMIC DNA]</scope>
    <source>
        <strain evidence="2 3">UAMH5409</strain>
    </source>
</reference>
<protein>
    <recommendedName>
        <fullName evidence="4">IDI-2</fullName>
    </recommendedName>
</protein>
<dbReference type="Proteomes" id="UP000223968">
    <property type="component" value="Unassembled WGS sequence"/>
</dbReference>
<evidence type="ECO:0000313" key="3">
    <source>
        <dbReference type="Proteomes" id="UP000223968"/>
    </source>
</evidence>